<evidence type="ECO:0000313" key="2">
    <source>
        <dbReference type="Proteomes" id="UP000009168"/>
    </source>
</evidence>
<accession>Q23VZ5</accession>
<keyword evidence="2" id="KW-1185">Reference proteome</keyword>
<sequence>MFRNIQKFIKNPYLRKSSSTTSQPIQREYFNRSHAEYTQALDDCNDLFKEVFLGIPKQALLIENCVKDKLPSRKILEYGEQALWDLYANKDFLNTIRCGEILFPYIEEDISLNHMSVGYLSLLMAESYINQNLKKQALQYLKKVEDCYFQNIDDLEEEPLLNYQYTLQLSELFYKIQNLDKSIIYATLCLQIQDLEFEKKITPCFLLCQHYLEKNNQKEALSFGLSLLKEVTFSNLINSFSPKEINSLCEMYQMVIDLLFQDGKDMQKAFVIIEEYELLLQIIKCQDQQILKSLNNKKQQINKSLKKQEDLLFVLGYYGQKLKLEQQSFDERHNLNKSD</sequence>
<organism evidence="1 2">
    <name type="scientific">Tetrahymena thermophila (strain SB210)</name>
    <dbReference type="NCBI Taxonomy" id="312017"/>
    <lineage>
        <taxon>Eukaryota</taxon>
        <taxon>Sar</taxon>
        <taxon>Alveolata</taxon>
        <taxon>Ciliophora</taxon>
        <taxon>Intramacronucleata</taxon>
        <taxon>Oligohymenophorea</taxon>
        <taxon>Hymenostomatida</taxon>
        <taxon>Tetrahymenina</taxon>
        <taxon>Tetrahymenidae</taxon>
        <taxon>Tetrahymena</taxon>
    </lineage>
</organism>
<evidence type="ECO:0000313" key="1">
    <source>
        <dbReference type="EMBL" id="EAS00710.1"/>
    </source>
</evidence>
<proteinExistence type="predicted"/>
<dbReference type="HOGENOM" id="CLU_820128_0_0_1"/>
<reference evidence="2" key="1">
    <citation type="journal article" date="2006" name="PLoS Biol.">
        <title>Macronuclear genome sequence of the ciliate Tetrahymena thermophila, a model eukaryote.</title>
        <authorList>
            <person name="Eisen J.A."/>
            <person name="Coyne R.S."/>
            <person name="Wu M."/>
            <person name="Wu D."/>
            <person name="Thiagarajan M."/>
            <person name="Wortman J.R."/>
            <person name="Badger J.H."/>
            <person name="Ren Q."/>
            <person name="Amedeo P."/>
            <person name="Jones K.M."/>
            <person name="Tallon L.J."/>
            <person name="Delcher A.L."/>
            <person name="Salzberg S.L."/>
            <person name="Silva J.C."/>
            <person name="Haas B.J."/>
            <person name="Majoros W.H."/>
            <person name="Farzad M."/>
            <person name="Carlton J.M."/>
            <person name="Smith R.K. Jr."/>
            <person name="Garg J."/>
            <person name="Pearlman R.E."/>
            <person name="Karrer K.M."/>
            <person name="Sun L."/>
            <person name="Manning G."/>
            <person name="Elde N.C."/>
            <person name="Turkewitz A.P."/>
            <person name="Asai D.J."/>
            <person name="Wilkes D.E."/>
            <person name="Wang Y."/>
            <person name="Cai H."/>
            <person name="Collins K."/>
            <person name="Stewart B.A."/>
            <person name="Lee S.R."/>
            <person name="Wilamowska K."/>
            <person name="Weinberg Z."/>
            <person name="Ruzzo W.L."/>
            <person name="Wloga D."/>
            <person name="Gaertig J."/>
            <person name="Frankel J."/>
            <person name="Tsao C.-C."/>
            <person name="Gorovsky M.A."/>
            <person name="Keeling P.J."/>
            <person name="Waller R.F."/>
            <person name="Patron N.J."/>
            <person name="Cherry J.M."/>
            <person name="Stover N.A."/>
            <person name="Krieger C.J."/>
            <person name="del Toro C."/>
            <person name="Ryder H.F."/>
            <person name="Williamson S.C."/>
            <person name="Barbeau R.A."/>
            <person name="Hamilton E.P."/>
            <person name="Orias E."/>
        </authorList>
    </citation>
    <scope>NUCLEOTIDE SEQUENCE [LARGE SCALE GENOMIC DNA]</scope>
    <source>
        <strain evidence="2">SB210</strain>
    </source>
</reference>
<protein>
    <submittedName>
        <fullName evidence="1">Uncharacterized protein</fullName>
    </submittedName>
</protein>
<dbReference type="KEGG" id="tet:TTHERM_00794360"/>
<dbReference type="Proteomes" id="UP000009168">
    <property type="component" value="Unassembled WGS sequence"/>
</dbReference>
<dbReference type="AlphaFoldDB" id="Q23VZ5"/>
<dbReference type="RefSeq" id="XP_001020955.1">
    <property type="nucleotide sequence ID" value="XM_001020955.1"/>
</dbReference>
<dbReference type="InParanoid" id="Q23VZ5"/>
<gene>
    <name evidence="1" type="ORF">TTHERM_00794360</name>
</gene>
<dbReference type="EMBL" id="GG662609">
    <property type="protein sequence ID" value="EAS00710.1"/>
    <property type="molecule type" value="Genomic_DNA"/>
</dbReference>
<name>Q23VZ5_TETTS</name>
<dbReference type="GeneID" id="7825512"/>